<dbReference type="PANTHER" id="PTHR33492:SF4">
    <property type="entry name" value="OS02G0174300 PROTEIN"/>
    <property type="match status" value="1"/>
</dbReference>
<dbReference type="AlphaFoldDB" id="A0A0K9NUX6"/>
<dbReference type="Pfam" id="PF13837">
    <property type="entry name" value="Myb_DNA-bind_4"/>
    <property type="match status" value="1"/>
</dbReference>
<comment type="caution">
    <text evidence="3">The sequence shown here is derived from an EMBL/GenBank/DDBJ whole genome shotgun (WGS) entry which is preliminary data.</text>
</comment>
<reference evidence="4" key="1">
    <citation type="journal article" date="2016" name="Nature">
        <title>The genome of the seagrass Zostera marina reveals angiosperm adaptation to the sea.</title>
        <authorList>
            <person name="Olsen J.L."/>
            <person name="Rouze P."/>
            <person name="Verhelst B."/>
            <person name="Lin Y.-C."/>
            <person name="Bayer T."/>
            <person name="Collen J."/>
            <person name="Dattolo E."/>
            <person name="De Paoli E."/>
            <person name="Dittami S."/>
            <person name="Maumus F."/>
            <person name="Michel G."/>
            <person name="Kersting A."/>
            <person name="Lauritano C."/>
            <person name="Lohaus R."/>
            <person name="Toepel M."/>
            <person name="Tonon T."/>
            <person name="Vanneste K."/>
            <person name="Amirebrahimi M."/>
            <person name="Brakel J."/>
            <person name="Bostroem C."/>
            <person name="Chovatia M."/>
            <person name="Grimwood J."/>
            <person name="Jenkins J.W."/>
            <person name="Jueterbock A."/>
            <person name="Mraz A."/>
            <person name="Stam W.T."/>
            <person name="Tice H."/>
            <person name="Bornberg-Bauer E."/>
            <person name="Green P.J."/>
            <person name="Pearson G.A."/>
            <person name="Procaccini G."/>
            <person name="Duarte C.M."/>
            <person name="Schmutz J."/>
            <person name="Reusch T.B.H."/>
            <person name="Van de Peer Y."/>
        </authorList>
    </citation>
    <scope>NUCLEOTIDE SEQUENCE [LARGE SCALE GENOMIC DNA]</scope>
    <source>
        <strain evidence="4">cv. Finnish</strain>
    </source>
</reference>
<dbReference type="OrthoDB" id="1927263at2759"/>
<evidence type="ECO:0000259" key="2">
    <source>
        <dbReference type="PROSITE" id="PS50090"/>
    </source>
</evidence>
<dbReference type="PANTHER" id="PTHR33492">
    <property type="entry name" value="OSJNBA0043A12.37 PROTEIN-RELATED"/>
    <property type="match status" value="1"/>
</dbReference>
<evidence type="ECO:0000313" key="3">
    <source>
        <dbReference type="EMBL" id="KMZ60581.1"/>
    </source>
</evidence>
<dbReference type="InterPro" id="IPR044822">
    <property type="entry name" value="Myb_DNA-bind_4"/>
</dbReference>
<sequence>MSRFTRSQIIPDWSLHEKLTLVLEIDAVDDEHGSTISSHQKWNIISNHLIALNICRNSTQCRGKWDSLLSEHRAIKDWESRSRYQTASTSRSNGGDSYWCLESDKRKDLKLPIEFDRELFGLIEGFINKEVIKTKDHKMVVSEIDSPSSSSLPPSSSSSASSLSGMQDLYSPPPPVSNSLLLTMLVTSSKKANGGRRRRIGRTKLWRCFERIAVNYRWMWNA</sequence>
<dbReference type="Proteomes" id="UP000036987">
    <property type="component" value="Unassembled WGS sequence"/>
</dbReference>
<organism evidence="3 4">
    <name type="scientific">Zostera marina</name>
    <name type="common">Eelgrass</name>
    <dbReference type="NCBI Taxonomy" id="29655"/>
    <lineage>
        <taxon>Eukaryota</taxon>
        <taxon>Viridiplantae</taxon>
        <taxon>Streptophyta</taxon>
        <taxon>Embryophyta</taxon>
        <taxon>Tracheophyta</taxon>
        <taxon>Spermatophyta</taxon>
        <taxon>Magnoliopsida</taxon>
        <taxon>Liliopsida</taxon>
        <taxon>Zosteraceae</taxon>
        <taxon>Zostera</taxon>
    </lineage>
</organism>
<feature type="domain" description="Myb-like" evidence="2">
    <location>
        <begin position="13"/>
        <end position="69"/>
    </location>
</feature>
<protein>
    <recommendedName>
        <fullName evidence="2">Myb-like domain-containing protein</fullName>
    </recommendedName>
</protein>
<accession>A0A0K9NUX6</accession>
<dbReference type="STRING" id="29655.A0A0K9NUX6"/>
<dbReference type="InterPro" id="IPR001005">
    <property type="entry name" value="SANT/Myb"/>
</dbReference>
<evidence type="ECO:0000313" key="4">
    <source>
        <dbReference type="Proteomes" id="UP000036987"/>
    </source>
</evidence>
<feature type="region of interest" description="Disordered" evidence="1">
    <location>
        <begin position="143"/>
        <end position="168"/>
    </location>
</feature>
<evidence type="ECO:0000256" key="1">
    <source>
        <dbReference type="SAM" id="MobiDB-lite"/>
    </source>
</evidence>
<dbReference type="EMBL" id="LFYR01001606">
    <property type="protein sequence ID" value="KMZ60581.1"/>
    <property type="molecule type" value="Genomic_DNA"/>
</dbReference>
<proteinExistence type="predicted"/>
<dbReference type="Gene3D" id="1.10.10.60">
    <property type="entry name" value="Homeodomain-like"/>
    <property type="match status" value="1"/>
</dbReference>
<dbReference type="PROSITE" id="PS50090">
    <property type="entry name" value="MYB_LIKE"/>
    <property type="match status" value="1"/>
</dbReference>
<name>A0A0K9NUX6_ZOSMR</name>
<feature type="compositionally biased region" description="Low complexity" evidence="1">
    <location>
        <begin position="146"/>
        <end position="164"/>
    </location>
</feature>
<dbReference type="OMA" id="WRCFERI"/>
<keyword evidence="4" id="KW-1185">Reference proteome</keyword>
<gene>
    <name evidence="3" type="ORF">ZOSMA_58G00370</name>
</gene>